<protein>
    <recommendedName>
        <fullName evidence="1">F-box associated beta-propeller type 1 domain-containing protein</fullName>
    </recommendedName>
</protein>
<feature type="domain" description="F-box associated beta-propeller type 1" evidence="1">
    <location>
        <begin position="100"/>
        <end position="233"/>
    </location>
</feature>
<dbReference type="PANTHER" id="PTHR31672">
    <property type="entry name" value="BNACNNG10540D PROTEIN"/>
    <property type="match status" value="1"/>
</dbReference>
<dbReference type="SUPFAM" id="SSF63829">
    <property type="entry name" value="Calcium-dependent phosphotriesterase"/>
    <property type="match status" value="1"/>
</dbReference>
<dbReference type="SUPFAM" id="SSF81383">
    <property type="entry name" value="F-box domain"/>
    <property type="match status" value="1"/>
</dbReference>
<gene>
    <name evidence="2" type="ORF">MIMGU_mgv1a0188462mg</name>
</gene>
<accession>A0A022RL59</accession>
<feature type="non-terminal residue" evidence="2">
    <location>
        <position position="259"/>
    </location>
</feature>
<reference evidence="2 3" key="1">
    <citation type="journal article" date="2013" name="Proc. Natl. Acad. Sci. U.S.A.">
        <title>Fine-scale variation in meiotic recombination in Mimulus inferred from population shotgun sequencing.</title>
        <authorList>
            <person name="Hellsten U."/>
            <person name="Wright K.M."/>
            <person name="Jenkins J."/>
            <person name="Shu S."/>
            <person name="Yuan Y."/>
            <person name="Wessler S.R."/>
            <person name="Schmutz J."/>
            <person name="Willis J.H."/>
            <person name="Rokhsar D.S."/>
        </authorList>
    </citation>
    <scope>NUCLEOTIDE SEQUENCE [LARGE SCALE GENOMIC DNA]</scope>
    <source>
        <strain evidence="3">cv. DUN x IM62</strain>
    </source>
</reference>
<dbReference type="InterPro" id="IPR017451">
    <property type="entry name" value="F-box-assoc_interact_dom"/>
</dbReference>
<dbReference type="Proteomes" id="UP000030748">
    <property type="component" value="Unassembled WGS sequence"/>
</dbReference>
<dbReference type="Pfam" id="PF07734">
    <property type="entry name" value="FBA_1"/>
    <property type="match status" value="1"/>
</dbReference>
<dbReference type="InterPro" id="IPR036047">
    <property type="entry name" value="F-box-like_dom_sf"/>
</dbReference>
<dbReference type="InterPro" id="IPR006527">
    <property type="entry name" value="F-box-assoc_dom_typ1"/>
</dbReference>
<dbReference type="NCBIfam" id="TIGR01640">
    <property type="entry name" value="F_box_assoc_1"/>
    <property type="match status" value="1"/>
</dbReference>
<proteinExistence type="predicted"/>
<dbReference type="InterPro" id="IPR050796">
    <property type="entry name" value="SCF_F-box_component"/>
</dbReference>
<evidence type="ECO:0000313" key="2">
    <source>
        <dbReference type="EMBL" id="EYU40744.1"/>
    </source>
</evidence>
<keyword evidence="3" id="KW-1185">Reference proteome</keyword>
<sequence length="259" mass="30025">MADDNKSHVPPEIIEIILSKLSVKSLHRFKSSWNTIITDPIFIQNHIQKSKHSNSHNLFLSRVRSSSPIRFSVVKFDDKKFQTLPVVIEAPFGCGLVLCFCDGILLLTNHSYQRLVLWNPSTRTAEKLWHRNSCSKASFGLCRDPNTDDFKVVVADWYHYSVYSCKNKSWIMLTKNYEIESTGLGLMNRNPKGLCVNGASYWVWSFENATKIMYYDPRDDKFKMLDKPKKIDDRKLIFLVNLRGSLCLYCNFHGIEKNT</sequence>
<organism evidence="2 3">
    <name type="scientific">Erythranthe guttata</name>
    <name type="common">Yellow monkey flower</name>
    <name type="synonym">Mimulus guttatus</name>
    <dbReference type="NCBI Taxonomy" id="4155"/>
    <lineage>
        <taxon>Eukaryota</taxon>
        <taxon>Viridiplantae</taxon>
        <taxon>Streptophyta</taxon>
        <taxon>Embryophyta</taxon>
        <taxon>Tracheophyta</taxon>
        <taxon>Spermatophyta</taxon>
        <taxon>Magnoliopsida</taxon>
        <taxon>eudicotyledons</taxon>
        <taxon>Gunneridae</taxon>
        <taxon>Pentapetalae</taxon>
        <taxon>asterids</taxon>
        <taxon>lamiids</taxon>
        <taxon>Lamiales</taxon>
        <taxon>Phrymaceae</taxon>
        <taxon>Erythranthe</taxon>
    </lineage>
</organism>
<name>A0A022RL59_ERYGU</name>
<dbReference type="EMBL" id="KI630378">
    <property type="protein sequence ID" value="EYU40744.1"/>
    <property type="molecule type" value="Genomic_DNA"/>
</dbReference>
<dbReference type="AlphaFoldDB" id="A0A022RL59"/>
<evidence type="ECO:0000259" key="1">
    <source>
        <dbReference type="Pfam" id="PF07734"/>
    </source>
</evidence>
<dbReference type="PANTHER" id="PTHR31672:SF13">
    <property type="entry name" value="F-BOX PROTEIN CPR30-LIKE"/>
    <property type="match status" value="1"/>
</dbReference>
<evidence type="ECO:0000313" key="3">
    <source>
        <dbReference type="Proteomes" id="UP000030748"/>
    </source>
</evidence>